<dbReference type="InterPro" id="IPR011009">
    <property type="entry name" value="Kinase-like_dom_sf"/>
</dbReference>
<protein>
    <recommendedName>
        <fullName evidence="2">ABC1 atypical kinase-like domain-containing protein</fullName>
    </recommendedName>
</protein>
<accession>A0A6C0E4A6</accession>
<dbReference type="InterPro" id="IPR050154">
    <property type="entry name" value="UbiB_kinase"/>
</dbReference>
<dbReference type="InterPro" id="IPR004147">
    <property type="entry name" value="ABC1_dom"/>
</dbReference>
<dbReference type="Pfam" id="PF03109">
    <property type="entry name" value="ABC1"/>
    <property type="match status" value="1"/>
</dbReference>
<dbReference type="PANTHER" id="PTHR10566">
    <property type="entry name" value="CHAPERONE-ACTIVITY OF BC1 COMPLEX CABC1 -RELATED"/>
    <property type="match status" value="1"/>
</dbReference>
<proteinExistence type="inferred from homology"/>
<comment type="similarity">
    <text evidence="1">Belongs to the protein kinase superfamily. ADCK protein kinase family.</text>
</comment>
<evidence type="ECO:0000256" key="1">
    <source>
        <dbReference type="ARBA" id="ARBA00009670"/>
    </source>
</evidence>
<evidence type="ECO:0000313" key="3">
    <source>
        <dbReference type="EMBL" id="QHT24007.1"/>
    </source>
</evidence>
<dbReference type="GO" id="GO:1901031">
    <property type="term" value="P:regulation of response to reactive oxygen species"/>
    <property type="evidence" value="ECO:0007669"/>
    <property type="project" value="TreeGrafter"/>
</dbReference>
<dbReference type="SUPFAM" id="SSF56112">
    <property type="entry name" value="Protein kinase-like (PK-like)"/>
    <property type="match status" value="1"/>
</dbReference>
<dbReference type="GO" id="GO:0046467">
    <property type="term" value="P:membrane lipid biosynthetic process"/>
    <property type="evidence" value="ECO:0007669"/>
    <property type="project" value="TreeGrafter"/>
</dbReference>
<dbReference type="Gene3D" id="1.10.510.10">
    <property type="entry name" value="Transferase(Phosphotransferase) domain 1"/>
    <property type="match status" value="1"/>
</dbReference>
<dbReference type="EMBL" id="MN739736">
    <property type="protein sequence ID" value="QHT24007.1"/>
    <property type="molecule type" value="Genomic_DNA"/>
</dbReference>
<dbReference type="GO" id="GO:0016020">
    <property type="term" value="C:membrane"/>
    <property type="evidence" value="ECO:0007669"/>
    <property type="project" value="GOC"/>
</dbReference>
<feature type="domain" description="ABC1 atypical kinase-like" evidence="2">
    <location>
        <begin position="94"/>
        <end position="297"/>
    </location>
</feature>
<dbReference type="PANTHER" id="PTHR10566:SF115">
    <property type="entry name" value="PROTEIN ACTIVITY OF BC1 COMPLEX KINASE 8, CHLOROPLASTIC"/>
    <property type="match status" value="1"/>
</dbReference>
<dbReference type="AlphaFoldDB" id="A0A6C0E4A6"/>
<organism evidence="3">
    <name type="scientific">viral metagenome</name>
    <dbReference type="NCBI Taxonomy" id="1070528"/>
    <lineage>
        <taxon>unclassified sequences</taxon>
        <taxon>metagenomes</taxon>
        <taxon>organismal metagenomes</taxon>
    </lineage>
</organism>
<evidence type="ECO:0000259" key="2">
    <source>
        <dbReference type="Pfam" id="PF03109"/>
    </source>
</evidence>
<reference evidence="3" key="1">
    <citation type="journal article" date="2020" name="Nature">
        <title>Giant virus diversity and host interactions through global metagenomics.</title>
        <authorList>
            <person name="Schulz F."/>
            <person name="Roux S."/>
            <person name="Paez-Espino D."/>
            <person name="Jungbluth S."/>
            <person name="Walsh D.A."/>
            <person name="Denef V.J."/>
            <person name="McMahon K.D."/>
            <person name="Konstantinidis K.T."/>
            <person name="Eloe-Fadrosh E.A."/>
            <person name="Kyrpides N.C."/>
            <person name="Woyke T."/>
        </authorList>
    </citation>
    <scope>NUCLEOTIDE SEQUENCE</scope>
    <source>
        <strain evidence="3">GVMAG-M-3300023179-132</strain>
    </source>
</reference>
<name>A0A6C0E4A6_9ZZZZ</name>
<sequence length="420" mass="48871">MWLIWNLLLNTCSFIIGYVSYDDYIGLVLLNLTQSNVLFIKLFQSLSANKSVSPRLLTLFRKNTNSSEYYQSDIDYILIEQIREKYDIVIENLVPINSGMIAIVFKGHTKEGKELVIKIKRKDITKRLERGYKQFVFWYHVAKVITYPFQANDFLESIASFIESKDYIMTQCDFNNEIEVMRTTKEEVSDFSENNTISDLDKIIIPDVYNLEGDDEFIIMDYLSGKTCFEVDNNQKQQYVRLLLKFALCSNYLFRYMHTDLHPGNLICMNDEGTLKLGIIDFGMFLKIGDSNVKMALSRVSDILLNSNDKHKDFIFYVKDLLNPAPDISLYTSEQRIRLNIIIENLFTDLLKGRLTELTIRKYKSKIDTIVPGLSKNHFDVDVVKILLAFTMINSTILSLTGDTEFIYETQKKIIMEIYS</sequence>